<keyword evidence="9 12" id="KW-0472">Membrane</keyword>
<evidence type="ECO:0000313" key="17">
    <source>
        <dbReference type="Proteomes" id="UP000623687"/>
    </source>
</evidence>
<evidence type="ECO:0000256" key="1">
    <source>
        <dbReference type="ARBA" id="ARBA00002791"/>
    </source>
</evidence>
<dbReference type="GeneID" id="59378384"/>
<comment type="caution">
    <text evidence="16">The sequence shown here is derived from an EMBL/GenBank/DDBJ whole genome shotgun (WGS) entry which is preliminary data.</text>
</comment>
<evidence type="ECO:0000256" key="13">
    <source>
        <dbReference type="SAM" id="SignalP"/>
    </source>
</evidence>
<keyword evidence="6 13" id="KW-0732">Signal</keyword>
<comment type="similarity">
    <text evidence="4">Belongs to the SWP1 family.</text>
</comment>
<evidence type="ECO:0000256" key="11">
    <source>
        <dbReference type="ARBA" id="ARBA00032139"/>
    </source>
</evidence>
<feature type="transmembrane region" description="Helical" evidence="12">
    <location>
        <begin position="201"/>
        <end position="223"/>
    </location>
</feature>
<dbReference type="InterPro" id="IPR056790">
    <property type="entry name" value="Ribophorin_II_C"/>
</dbReference>
<evidence type="ECO:0000256" key="10">
    <source>
        <dbReference type="ARBA" id="ARBA00030078"/>
    </source>
</evidence>
<dbReference type="AlphaFoldDB" id="A0A8H6ZRJ5"/>
<sequence length="291" mass="32115">MMLLGALILLVPLVQASVLTLQSPRFTITSTNASQARAEPISLVKKASPPLSLGPTDTLKITFQVIEKDSGNGVQPHQTFLRFYDEVSQEEGIQPLRVNSAGKAKFELVSRPHRHFVSHIIQGFQNMAKPPLSLPPTSKDPLKVTLIIGSHVHSPLKIELFDLYVPASHPPPQHPDEASFHPLPVIQHTFRPDQKLPPTTISAAFSALVLAPWVVLLGLWAKISPRVPRLFSPSIVPFVATLTAFEVLLFWYWIELKLGQVLLYGAILAIPTVFAGKQALVSIGQQRLRQK</sequence>
<feature type="transmembrane region" description="Helical" evidence="12">
    <location>
        <begin position="260"/>
        <end position="281"/>
    </location>
</feature>
<feature type="signal peptide" evidence="13">
    <location>
        <begin position="1"/>
        <end position="16"/>
    </location>
</feature>
<name>A0A8H6ZRJ5_PLEOS</name>
<evidence type="ECO:0000256" key="3">
    <source>
        <dbReference type="ARBA" id="ARBA00004922"/>
    </source>
</evidence>
<dbReference type="VEuPathDB" id="FungiDB:PC9H_008566"/>
<dbReference type="InterPro" id="IPR008814">
    <property type="entry name" value="Swp1"/>
</dbReference>
<dbReference type="PANTHER" id="PTHR12640:SF0">
    <property type="entry name" value="DOLICHYL-DIPHOSPHOOLIGOSACCHARIDE--PROTEIN GLYCOSYLTRANSFERASE SUBUNIT 2"/>
    <property type="match status" value="1"/>
</dbReference>
<comment type="subcellular location">
    <subcellularLocation>
        <location evidence="2">Endoplasmic reticulum membrane</location>
        <topology evidence="2">Multi-pass membrane protein</topology>
    </subcellularLocation>
</comment>
<evidence type="ECO:0000256" key="12">
    <source>
        <dbReference type="SAM" id="Phobius"/>
    </source>
</evidence>
<dbReference type="InterPro" id="IPR055374">
    <property type="entry name" value="Ribophorin_II_3rd"/>
</dbReference>
<evidence type="ECO:0000259" key="15">
    <source>
        <dbReference type="Pfam" id="PF25147"/>
    </source>
</evidence>
<feature type="transmembrane region" description="Helical" evidence="12">
    <location>
        <begin position="235"/>
        <end position="254"/>
    </location>
</feature>
<dbReference type="OrthoDB" id="432292at2759"/>
<protein>
    <recommendedName>
        <fullName evidence="11">Ribophorin II</fullName>
    </recommendedName>
    <alternativeName>
        <fullName evidence="10">Ribophorin-2</fullName>
    </alternativeName>
</protein>
<dbReference type="Pfam" id="PF25147">
    <property type="entry name" value="Ribophorin_II_C"/>
    <property type="match status" value="1"/>
</dbReference>
<keyword evidence="7" id="KW-0256">Endoplasmic reticulum</keyword>
<comment type="function">
    <text evidence="1">Subunit of the oligosaccharyl transferase (OST) complex that catalyzes the initial transfer of a defined glycan (Glc(3)Man(9)GlcNAc(2) in eukaryotes) from the lipid carrier dolichol-pyrophosphate to an asparagine residue within an Asn-X-Ser/Thr consensus motif in nascent polypeptide chains, the first step in protein N-glycosylation. N-glycosylation occurs cotranslationally and the complex associates with the Sec61 complex at the channel-forming translocon complex that mediates protein translocation across the endoplasmic reticulum (ER). All subunits are required for a maximal enzyme activity.</text>
</comment>
<feature type="domain" description="Ribophorin II third" evidence="14">
    <location>
        <begin position="32"/>
        <end position="93"/>
    </location>
</feature>
<feature type="chain" id="PRO_5044208921" description="Ribophorin II" evidence="13">
    <location>
        <begin position="17"/>
        <end position="291"/>
    </location>
</feature>
<evidence type="ECO:0000256" key="4">
    <source>
        <dbReference type="ARBA" id="ARBA00009038"/>
    </source>
</evidence>
<dbReference type="RefSeq" id="XP_036629503.1">
    <property type="nucleotide sequence ID" value="XM_036778075.1"/>
</dbReference>
<dbReference type="GO" id="GO:0008250">
    <property type="term" value="C:oligosaccharyltransferase complex"/>
    <property type="evidence" value="ECO:0007669"/>
    <property type="project" value="InterPro"/>
</dbReference>
<keyword evidence="17" id="KW-1185">Reference proteome</keyword>
<dbReference type="Proteomes" id="UP000623687">
    <property type="component" value="Unassembled WGS sequence"/>
</dbReference>
<evidence type="ECO:0000256" key="8">
    <source>
        <dbReference type="ARBA" id="ARBA00022989"/>
    </source>
</evidence>
<dbReference type="GO" id="GO:0006487">
    <property type="term" value="P:protein N-linked glycosylation"/>
    <property type="evidence" value="ECO:0007669"/>
    <property type="project" value="TreeGrafter"/>
</dbReference>
<keyword evidence="8 12" id="KW-1133">Transmembrane helix</keyword>
<reference evidence="16" key="1">
    <citation type="submission" date="2019-07" db="EMBL/GenBank/DDBJ databases">
        <authorList>
            <person name="Palmer J.M."/>
        </authorList>
    </citation>
    <scope>NUCLEOTIDE SEQUENCE</scope>
    <source>
        <strain evidence="16">PC9</strain>
    </source>
</reference>
<evidence type="ECO:0000256" key="2">
    <source>
        <dbReference type="ARBA" id="ARBA00004477"/>
    </source>
</evidence>
<evidence type="ECO:0000256" key="6">
    <source>
        <dbReference type="ARBA" id="ARBA00022729"/>
    </source>
</evidence>
<accession>A0A8H6ZRJ5</accession>
<evidence type="ECO:0000256" key="9">
    <source>
        <dbReference type="ARBA" id="ARBA00023136"/>
    </source>
</evidence>
<organism evidence="16 17">
    <name type="scientific">Pleurotus ostreatus</name>
    <name type="common">Oyster mushroom</name>
    <name type="synonym">White-rot fungus</name>
    <dbReference type="NCBI Taxonomy" id="5322"/>
    <lineage>
        <taxon>Eukaryota</taxon>
        <taxon>Fungi</taxon>
        <taxon>Dikarya</taxon>
        <taxon>Basidiomycota</taxon>
        <taxon>Agaricomycotina</taxon>
        <taxon>Agaricomycetes</taxon>
        <taxon>Agaricomycetidae</taxon>
        <taxon>Agaricales</taxon>
        <taxon>Pleurotineae</taxon>
        <taxon>Pleurotaceae</taxon>
        <taxon>Pleurotus</taxon>
    </lineage>
</organism>
<gene>
    <name evidence="16" type="ORF">PC9H_008566</name>
</gene>
<dbReference type="Pfam" id="PF23860">
    <property type="entry name" value="Ribophorin_II_3rd"/>
    <property type="match status" value="1"/>
</dbReference>
<dbReference type="UniPathway" id="UPA00378"/>
<evidence type="ECO:0000313" key="16">
    <source>
        <dbReference type="EMBL" id="KAF7426199.1"/>
    </source>
</evidence>
<evidence type="ECO:0000259" key="14">
    <source>
        <dbReference type="Pfam" id="PF23860"/>
    </source>
</evidence>
<evidence type="ECO:0000256" key="7">
    <source>
        <dbReference type="ARBA" id="ARBA00022824"/>
    </source>
</evidence>
<evidence type="ECO:0000256" key="5">
    <source>
        <dbReference type="ARBA" id="ARBA00022692"/>
    </source>
</evidence>
<keyword evidence="5 12" id="KW-0812">Transmembrane</keyword>
<dbReference type="EMBL" id="JACETU010000006">
    <property type="protein sequence ID" value="KAF7426199.1"/>
    <property type="molecule type" value="Genomic_DNA"/>
</dbReference>
<proteinExistence type="inferred from homology"/>
<dbReference type="PANTHER" id="PTHR12640">
    <property type="entry name" value="RIBOPHORIN II"/>
    <property type="match status" value="1"/>
</dbReference>
<comment type="pathway">
    <text evidence="3">Protein modification; protein glycosylation.</text>
</comment>
<feature type="domain" description="Ribophorin II C-terminal" evidence="15">
    <location>
        <begin position="190"/>
        <end position="287"/>
    </location>
</feature>